<proteinExistence type="predicted"/>
<keyword evidence="3" id="KW-1185">Reference proteome</keyword>
<evidence type="ECO:0000313" key="2">
    <source>
        <dbReference type="EMBL" id="UWP82412.1"/>
    </source>
</evidence>
<dbReference type="Proteomes" id="UP001059617">
    <property type="component" value="Chromosome"/>
</dbReference>
<reference evidence="2" key="1">
    <citation type="submission" date="2021-04" db="EMBL/GenBank/DDBJ databases">
        <authorList>
            <person name="Hartkoorn R.C."/>
            <person name="Beaudoing E."/>
            <person name="Hot D."/>
        </authorList>
    </citation>
    <scope>NUCLEOTIDE SEQUENCE</scope>
    <source>
        <strain evidence="2">NRRL B-16292</strain>
    </source>
</reference>
<dbReference type="PANTHER" id="PTHR38011:SF2">
    <property type="entry name" value="BIFUNCTIONAL DEAMINASE-REDUCTASE DOMAIN PROTEIN"/>
    <property type="match status" value="1"/>
</dbReference>
<evidence type="ECO:0000259" key="1">
    <source>
        <dbReference type="Pfam" id="PF01872"/>
    </source>
</evidence>
<dbReference type="PANTHER" id="PTHR38011">
    <property type="entry name" value="DIHYDROFOLATE REDUCTASE FAMILY PROTEIN (AFU_ORTHOLOGUE AFUA_8G06820)"/>
    <property type="match status" value="1"/>
</dbReference>
<dbReference type="Pfam" id="PF01872">
    <property type="entry name" value="RibD_C"/>
    <property type="match status" value="1"/>
</dbReference>
<feature type="domain" description="Bacterial bifunctional deaminase-reductase C-terminal" evidence="1">
    <location>
        <begin position="15"/>
        <end position="187"/>
    </location>
</feature>
<name>A0ABY5VXH0_9ACTN</name>
<dbReference type="SUPFAM" id="SSF53597">
    <property type="entry name" value="Dihydrofolate reductase-like"/>
    <property type="match status" value="1"/>
</dbReference>
<dbReference type="InterPro" id="IPR002734">
    <property type="entry name" value="RibDG_C"/>
</dbReference>
<dbReference type="InterPro" id="IPR024072">
    <property type="entry name" value="DHFR-like_dom_sf"/>
</dbReference>
<reference evidence="2" key="2">
    <citation type="submission" date="2022-09" db="EMBL/GenBank/DDBJ databases">
        <title>Biosynthetic gene clusters of Dactylosporangioum fulvum.</title>
        <authorList>
            <person name="Caradec T."/>
        </authorList>
    </citation>
    <scope>NUCLEOTIDE SEQUENCE</scope>
    <source>
        <strain evidence="2">NRRL B-16292</strain>
    </source>
</reference>
<dbReference type="InterPro" id="IPR050765">
    <property type="entry name" value="Riboflavin_Biosynth_HTPR"/>
</dbReference>
<gene>
    <name evidence="2" type="ORF">Dfulv_46455</name>
</gene>
<protein>
    <submittedName>
        <fullName evidence="2">Dihydrofolate reductase family protein</fullName>
    </submittedName>
</protein>
<sequence length="197" mass="21692">MAAPDGKERRNVGNLIISTFTTLDGVQENPQDWSLDFWSDEYGRYARDQLFAADALIMGRLTYEGFSEIWPTVDDEGTPTAGYASRMNSIRKYVVSRTLDKVAWTNTELLEGDLVPAVRALTRQEAGTILAFGSGGVARALAGEGLVDELRLWVHPVVVGKGESVFANWPATQLDLVSQTQLPKGVVILSYRPKKTD</sequence>
<dbReference type="Gene3D" id="3.40.430.10">
    <property type="entry name" value="Dihydrofolate Reductase, subunit A"/>
    <property type="match status" value="1"/>
</dbReference>
<dbReference type="EMBL" id="CP073720">
    <property type="protein sequence ID" value="UWP82412.1"/>
    <property type="molecule type" value="Genomic_DNA"/>
</dbReference>
<accession>A0ABY5VXH0</accession>
<evidence type="ECO:0000313" key="3">
    <source>
        <dbReference type="Proteomes" id="UP001059617"/>
    </source>
</evidence>
<organism evidence="2 3">
    <name type="scientific">Dactylosporangium fulvum</name>
    <dbReference type="NCBI Taxonomy" id="53359"/>
    <lineage>
        <taxon>Bacteria</taxon>
        <taxon>Bacillati</taxon>
        <taxon>Actinomycetota</taxon>
        <taxon>Actinomycetes</taxon>
        <taxon>Micromonosporales</taxon>
        <taxon>Micromonosporaceae</taxon>
        <taxon>Dactylosporangium</taxon>
    </lineage>
</organism>
<dbReference type="RefSeq" id="WP_259860184.1">
    <property type="nucleotide sequence ID" value="NZ_BAAAST010000025.1"/>
</dbReference>